<dbReference type="Gene3D" id="2.40.30.10">
    <property type="entry name" value="Translation factors"/>
    <property type="match status" value="1"/>
</dbReference>
<dbReference type="PANTHER" id="PTHR43261:SF1">
    <property type="entry name" value="RIBOSOME-RELEASING FACTOR 2, MITOCHONDRIAL"/>
    <property type="match status" value="1"/>
</dbReference>
<dbReference type="FunFam" id="3.30.70.870:FF:000002">
    <property type="entry name" value="Translation elongation factor 2"/>
    <property type="match status" value="1"/>
</dbReference>
<dbReference type="InterPro" id="IPR041095">
    <property type="entry name" value="EFG_II"/>
</dbReference>
<evidence type="ECO:0000256" key="2">
    <source>
        <dbReference type="ARBA" id="ARBA00022917"/>
    </source>
</evidence>
<dbReference type="Gene3D" id="3.40.50.300">
    <property type="entry name" value="P-loop containing nucleotide triphosphate hydrolases"/>
    <property type="match status" value="1"/>
</dbReference>
<organism evidence="6">
    <name type="scientific">marine metagenome</name>
    <dbReference type="NCBI Taxonomy" id="408172"/>
    <lineage>
        <taxon>unclassified sequences</taxon>
        <taxon>metagenomes</taxon>
        <taxon>ecological metagenomes</taxon>
    </lineage>
</organism>
<dbReference type="Pfam" id="PF22042">
    <property type="entry name" value="EF-G_D2"/>
    <property type="match status" value="1"/>
</dbReference>
<dbReference type="GO" id="GO:0006412">
    <property type="term" value="P:translation"/>
    <property type="evidence" value="ECO:0007669"/>
    <property type="project" value="UniProtKB-KW"/>
</dbReference>
<dbReference type="SUPFAM" id="SSF50447">
    <property type="entry name" value="Translation proteins"/>
    <property type="match status" value="1"/>
</dbReference>
<protein>
    <recommendedName>
        <fullName evidence="7">Translation elongation factor G</fullName>
    </recommendedName>
</protein>
<reference evidence="6" key="1">
    <citation type="submission" date="2018-05" db="EMBL/GenBank/DDBJ databases">
        <authorList>
            <person name="Lanie J.A."/>
            <person name="Ng W.-L."/>
            <person name="Kazmierczak K.M."/>
            <person name="Andrzejewski T.M."/>
            <person name="Davidsen T.M."/>
            <person name="Wayne K.J."/>
            <person name="Tettelin H."/>
            <person name="Glass J.I."/>
            <person name="Rusch D."/>
            <person name="Podicherti R."/>
            <person name="Tsui H.-C.T."/>
            <person name="Winkler M.E."/>
        </authorList>
    </citation>
    <scope>NUCLEOTIDE SEQUENCE</scope>
</reference>
<proteinExistence type="predicted"/>
<dbReference type="InterPro" id="IPR035647">
    <property type="entry name" value="EFG_III/V"/>
</dbReference>
<dbReference type="SUPFAM" id="SSF52540">
    <property type="entry name" value="P-loop containing nucleoside triphosphate hydrolases"/>
    <property type="match status" value="1"/>
</dbReference>
<dbReference type="Gene3D" id="3.30.70.870">
    <property type="entry name" value="Elongation Factor G (Translational Gtpase), domain 3"/>
    <property type="match status" value="1"/>
</dbReference>
<feature type="non-terminal residue" evidence="6">
    <location>
        <position position="1"/>
    </location>
</feature>
<dbReference type="InterPro" id="IPR027417">
    <property type="entry name" value="P-loop_NTPase"/>
</dbReference>
<feature type="domain" description="Elongation Factor G" evidence="4">
    <location>
        <begin position="207"/>
        <end position="266"/>
    </location>
</feature>
<keyword evidence="3" id="KW-0342">GTP-binding</keyword>
<dbReference type="EMBL" id="UINC01172995">
    <property type="protein sequence ID" value="SVD78350.1"/>
    <property type="molecule type" value="Genomic_DNA"/>
</dbReference>
<feature type="non-terminal residue" evidence="6">
    <location>
        <position position="266"/>
    </location>
</feature>
<dbReference type="AlphaFoldDB" id="A0A382Y5F5"/>
<dbReference type="Pfam" id="PF14492">
    <property type="entry name" value="EFG_III"/>
    <property type="match status" value="1"/>
</dbReference>
<evidence type="ECO:0000259" key="4">
    <source>
        <dbReference type="Pfam" id="PF14492"/>
    </source>
</evidence>
<dbReference type="PANTHER" id="PTHR43261">
    <property type="entry name" value="TRANSLATION ELONGATION FACTOR G-RELATED"/>
    <property type="match status" value="1"/>
</dbReference>
<dbReference type="InterPro" id="IPR053905">
    <property type="entry name" value="EF-G-like_DII"/>
</dbReference>
<dbReference type="InterPro" id="IPR009022">
    <property type="entry name" value="EFG_III"/>
</dbReference>
<sequence>VEDIPSSELARAEKMRENLLEAIVEQDEKVLEAYLDGREPDISAVRHCIRKGTLLGDFVPVLNGSAFKNKGIQPLLDAVVHYLPAPTDVPSIVGTSVDGNSEVIRSSSDDEPFSALAFKIMNDPYVGSLTFVRVYSGVLDSGSSLLNSVKNKRERVGRMLAMHANHREDIEVARSGDIIALCGLKHSTTGDTLCAISKPVVLERIEFPDPVIEVAVEPKTKADQDKLGSALQRLAAEDPSFQVEVDHETAQTIIKGMGELHLDILV</sequence>
<dbReference type="CDD" id="cd16262">
    <property type="entry name" value="EFG_III"/>
    <property type="match status" value="1"/>
</dbReference>
<evidence type="ECO:0000259" key="5">
    <source>
        <dbReference type="Pfam" id="PF22042"/>
    </source>
</evidence>
<dbReference type="GO" id="GO:0032790">
    <property type="term" value="P:ribosome disassembly"/>
    <property type="evidence" value="ECO:0007669"/>
    <property type="project" value="TreeGrafter"/>
</dbReference>
<evidence type="ECO:0000256" key="1">
    <source>
        <dbReference type="ARBA" id="ARBA00022741"/>
    </source>
</evidence>
<keyword evidence="2" id="KW-0648">Protein biosynthesis</keyword>
<dbReference type="GO" id="GO:0005525">
    <property type="term" value="F:GTP binding"/>
    <property type="evidence" value="ECO:0007669"/>
    <property type="project" value="UniProtKB-KW"/>
</dbReference>
<gene>
    <name evidence="6" type="ORF">METZ01_LOCUS431204</name>
</gene>
<name>A0A382Y5F5_9ZZZZ</name>
<evidence type="ECO:0000313" key="6">
    <source>
        <dbReference type="EMBL" id="SVD78350.1"/>
    </source>
</evidence>
<dbReference type="InterPro" id="IPR009000">
    <property type="entry name" value="Transl_B-barrel_sf"/>
</dbReference>
<accession>A0A382Y5F5</accession>
<feature type="domain" description="Elongation factor G-like" evidence="5">
    <location>
        <begin position="112"/>
        <end position="195"/>
    </location>
</feature>
<dbReference type="FunFam" id="2.40.30.10:FF:000006">
    <property type="entry name" value="Elongation factor G"/>
    <property type="match status" value="1"/>
</dbReference>
<dbReference type="SUPFAM" id="SSF54980">
    <property type="entry name" value="EF-G C-terminal domain-like"/>
    <property type="match status" value="1"/>
</dbReference>
<dbReference type="CDD" id="cd04088">
    <property type="entry name" value="EFG_mtEFG_II"/>
    <property type="match status" value="1"/>
</dbReference>
<keyword evidence="1" id="KW-0547">Nucleotide-binding</keyword>
<evidence type="ECO:0008006" key="7">
    <source>
        <dbReference type="Google" id="ProtNLM"/>
    </source>
</evidence>
<evidence type="ECO:0000256" key="3">
    <source>
        <dbReference type="ARBA" id="ARBA00023134"/>
    </source>
</evidence>